<proteinExistence type="predicted"/>
<keyword evidence="5" id="KW-0539">Nucleus</keyword>
<reference evidence="9" key="1">
    <citation type="journal article" date="2012" name="Nature">
        <title>A physical, genetic and functional sequence assembly of the barley genome.</title>
        <authorList>
            <consortium name="The International Barley Genome Sequencing Consortium"/>
            <person name="Mayer K.F."/>
            <person name="Waugh R."/>
            <person name="Brown J.W."/>
            <person name="Schulman A."/>
            <person name="Langridge P."/>
            <person name="Platzer M."/>
            <person name="Fincher G.B."/>
            <person name="Muehlbauer G.J."/>
            <person name="Sato K."/>
            <person name="Close T.J."/>
            <person name="Wise R.P."/>
            <person name="Stein N."/>
        </authorList>
    </citation>
    <scope>NUCLEOTIDE SEQUENCE [LARGE SCALE GENOMIC DNA]</scope>
    <source>
        <strain evidence="9">cv. Morex</strain>
    </source>
</reference>
<dbReference type="GO" id="GO:0005634">
    <property type="term" value="C:nucleus"/>
    <property type="evidence" value="ECO:0000318"/>
    <property type="project" value="GO_Central"/>
</dbReference>
<accession>A0A8I6XCM5</accession>
<feature type="domain" description="WRKY" evidence="7">
    <location>
        <begin position="115"/>
        <end position="183"/>
    </location>
</feature>
<dbReference type="RefSeq" id="XP_044969417.1">
    <property type="nucleotide sequence ID" value="XM_045113482.1"/>
</dbReference>
<comment type="subcellular location">
    <subcellularLocation>
        <location evidence="1">Nucleus</location>
    </subcellularLocation>
</comment>
<dbReference type="AlphaFoldDB" id="A0A8I6XCM5"/>
<dbReference type="Gramene" id="HORVU.MOREX.r2.2HG0091860.1">
    <property type="protein sequence ID" value="HORVU.MOREX.r2.2HG0091860.1"/>
    <property type="gene ID" value="HORVU.MOREX.r2.2HG0091860"/>
</dbReference>
<dbReference type="Gramene" id="HORVU.MOREX.r3.2HG0111920.1">
    <property type="protein sequence ID" value="HORVU.MOREX.r3.2HG0111920.1"/>
    <property type="gene ID" value="HORVU.MOREX.r3.2HG0111920"/>
</dbReference>
<keyword evidence="2" id="KW-0805">Transcription regulation</keyword>
<dbReference type="Gene3D" id="2.20.25.80">
    <property type="entry name" value="WRKY domain"/>
    <property type="match status" value="1"/>
</dbReference>
<evidence type="ECO:0000259" key="7">
    <source>
        <dbReference type="PROSITE" id="PS50811"/>
    </source>
</evidence>
<dbReference type="KEGG" id="hvg:123429447"/>
<dbReference type="InterPro" id="IPR036576">
    <property type="entry name" value="WRKY_dom_sf"/>
</dbReference>
<dbReference type="SMR" id="A0A8I6XCM5"/>
<sequence>MTSCGGAGDDGGRSRPAAVYDDLVEVREHAATLHSMLQGSPSVSAVDARELMKGMMAKLSSAMSVLGTTSGGVEASSEAGGRGPGGRRKRSGTVSGPHRRSTSTRRSKSPFINMVTARTLNDGKTWRKYGQKCIHACTNPRSYYRCSHKPDQGCQATRQVQESDSNPSEYLISYYGQHTCKDPSTFRSLIIQGAADAAPPEDLPNLISFTSINGAAAASTSSSPNHLVRDATDLHSMLFSRFSNYSSSPPVQEGVSSSSPSPSFHGEFTQYAGGQLVDVIGRRTSPLTVGSAPAEYWPVVGIAGVDTDAGAGMDSFPSSPSSLGFMSGSFGGSFGNNVCDDDLFGFDS</sequence>
<evidence type="ECO:0000256" key="3">
    <source>
        <dbReference type="ARBA" id="ARBA00023125"/>
    </source>
</evidence>
<keyword evidence="9" id="KW-1185">Reference proteome</keyword>
<dbReference type="InterPro" id="IPR044810">
    <property type="entry name" value="WRKY_plant"/>
</dbReference>
<dbReference type="SUPFAM" id="SSF118290">
    <property type="entry name" value="WRKY DNA-binding domain"/>
    <property type="match status" value="1"/>
</dbReference>
<dbReference type="SMART" id="SM00774">
    <property type="entry name" value="WRKY"/>
    <property type="match status" value="1"/>
</dbReference>
<dbReference type="Pfam" id="PF03106">
    <property type="entry name" value="WRKY"/>
    <property type="match status" value="1"/>
</dbReference>
<keyword evidence="4" id="KW-0804">Transcription</keyword>
<dbReference type="GO" id="GO:0006355">
    <property type="term" value="P:regulation of DNA-templated transcription"/>
    <property type="evidence" value="ECO:0000318"/>
    <property type="project" value="GO_Central"/>
</dbReference>
<evidence type="ECO:0000256" key="1">
    <source>
        <dbReference type="ARBA" id="ARBA00004123"/>
    </source>
</evidence>
<protein>
    <recommendedName>
        <fullName evidence="7">WRKY domain-containing protein</fullName>
    </recommendedName>
</protein>
<dbReference type="GeneID" id="123429447"/>
<dbReference type="Proteomes" id="UP000011116">
    <property type="component" value="Chromosome 2H"/>
</dbReference>
<feature type="region of interest" description="Disordered" evidence="6">
    <location>
        <begin position="68"/>
        <end position="110"/>
    </location>
</feature>
<name>A0A8I6XCM5_HORVV</name>
<dbReference type="EnsemblPlants" id="HORVU.MOREX.r3.2HG0111920.1">
    <property type="protein sequence ID" value="HORVU.MOREX.r3.2HG0111920.1"/>
    <property type="gene ID" value="HORVU.MOREX.r3.2HG0111920"/>
</dbReference>
<evidence type="ECO:0000256" key="4">
    <source>
        <dbReference type="ARBA" id="ARBA00023163"/>
    </source>
</evidence>
<evidence type="ECO:0000313" key="8">
    <source>
        <dbReference type="EnsemblPlants" id="HORVU.MOREX.r3.2HG0111920.1"/>
    </source>
</evidence>
<dbReference type="PANTHER" id="PTHR31282">
    <property type="entry name" value="WRKY TRANSCRIPTION FACTOR 21-RELATED"/>
    <property type="match status" value="1"/>
</dbReference>
<evidence type="ECO:0000256" key="5">
    <source>
        <dbReference type="ARBA" id="ARBA00023242"/>
    </source>
</evidence>
<reference evidence="8" key="3">
    <citation type="submission" date="2022-01" db="UniProtKB">
        <authorList>
            <consortium name="EnsemblPlants"/>
        </authorList>
    </citation>
    <scope>IDENTIFICATION</scope>
    <source>
        <strain evidence="8">subsp. vulgare</strain>
    </source>
</reference>
<dbReference type="GO" id="GO:0003700">
    <property type="term" value="F:DNA-binding transcription factor activity"/>
    <property type="evidence" value="ECO:0000318"/>
    <property type="project" value="GO_Central"/>
</dbReference>
<dbReference type="GO" id="GO:0000976">
    <property type="term" value="F:transcription cis-regulatory region binding"/>
    <property type="evidence" value="ECO:0000318"/>
    <property type="project" value="GO_Central"/>
</dbReference>
<evidence type="ECO:0000256" key="2">
    <source>
        <dbReference type="ARBA" id="ARBA00023015"/>
    </source>
</evidence>
<dbReference type="PROSITE" id="PS50811">
    <property type="entry name" value="WRKY"/>
    <property type="match status" value="1"/>
</dbReference>
<feature type="compositionally biased region" description="Basic residues" evidence="6">
    <location>
        <begin position="85"/>
        <end position="108"/>
    </location>
</feature>
<dbReference type="OrthoDB" id="2021064at2759"/>
<organism evidence="8 9">
    <name type="scientific">Hordeum vulgare subsp. vulgare</name>
    <name type="common">Domesticated barley</name>
    <dbReference type="NCBI Taxonomy" id="112509"/>
    <lineage>
        <taxon>Eukaryota</taxon>
        <taxon>Viridiplantae</taxon>
        <taxon>Streptophyta</taxon>
        <taxon>Embryophyta</taxon>
        <taxon>Tracheophyta</taxon>
        <taxon>Spermatophyta</taxon>
        <taxon>Magnoliopsida</taxon>
        <taxon>Liliopsida</taxon>
        <taxon>Poales</taxon>
        <taxon>Poaceae</taxon>
        <taxon>BOP clade</taxon>
        <taxon>Pooideae</taxon>
        <taxon>Triticodae</taxon>
        <taxon>Triticeae</taxon>
        <taxon>Hordeinae</taxon>
        <taxon>Hordeum</taxon>
    </lineage>
</organism>
<keyword evidence="3" id="KW-0238">DNA-binding</keyword>
<evidence type="ECO:0000313" key="9">
    <source>
        <dbReference type="Proteomes" id="UP000011116"/>
    </source>
</evidence>
<dbReference type="OMA" id="KKRSGMA"/>
<dbReference type="InterPro" id="IPR003657">
    <property type="entry name" value="WRKY_dom"/>
</dbReference>
<evidence type="ECO:0000256" key="6">
    <source>
        <dbReference type="SAM" id="MobiDB-lite"/>
    </source>
</evidence>
<reference evidence="8" key="2">
    <citation type="submission" date="2020-10" db="EMBL/GenBank/DDBJ databases">
        <authorList>
            <person name="Scholz U."/>
            <person name="Mascher M."/>
            <person name="Fiebig A."/>
        </authorList>
    </citation>
    <scope>NUCLEOTIDE SEQUENCE [LARGE SCALE GENOMIC DNA]</scope>
    <source>
        <strain evidence="8">cv. Morex</strain>
    </source>
</reference>